<keyword evidence="3 6" id="KW-0547">Nucleotide-binding</keyword>
<keyword evidence="12" id="KW-1185">Reference proteome</keyword>
<evidence type="ECO:0000256" key="2">
    <source>
        <dbReference type="ARBA" id="ARBA00022679"/>
    </source>
</evidence>
<feature type="compositionally biased region" description="Polar residues" evidence="7">
    <location>
        <begin position="926"/>
        <end position="936"/>
    </location>
</feature>
<evidence type="ECO:0000256" key="9">
    <source>
        <dbReference type="SAM" id="SignalP"/>
    </source>
</evidence>
<dbReference type="AlphaFoldDB" id="A0A388MCQ6"/>
<keyword evidence="2" id="KW-0808">Transferase</keyword>
<feature type="domain" description="Protein kinase" evidence="10">
    <location>
        <begin position="567"/>
        <end position="868"/>
    </location>
</feature>
<keyword evidence="8" id="KW-1133">Transmembrane helix</keyword>
<dbReference type="Gramene" id="GBG92262">
    <property type="protein sequence ID" value="GBG92262"/>
    <property type="gene ID" value="CBR_g55031"/>
</dbReference>
<evidence type="ECO:0000256" key="1">
    <source>
        <dbReference type="ARBA" id="ARBA00022527"/>
    </source>
</evidence>
<comment type="caution">
    <text evidence="11">The sequence shown here is derived from an EMBL/GenBank/DDBJ whole genome shotgun (WGS) entry which is preliminary data.</text>
</comment>
<evidence type="ECO:0000256" key="6">
    <source>
        <dbReference type="PROSITE-ProRule" id="PRU10141"/>
    </source>
</evidence>
<proteinExistence type="predicted"/>
<evidence type="ECO:0000313" key="11">
    <source>
        <dbReference type="EMBL" id="GBG92262.1"/>
    </source>
</evidence>
<dbReference type="InterPro" id="IPR008271">
    <property type="entry name" value="Ser/Thr_kinase_AS"/>
</dbReference>
<keyword evidence="8" id="KW-0812">Transmembrane</keyword>
<feature type="region of interest" description="Disordered" evidence="7">
    <location>
        <begin position="887"/>
        <end position="936"/>
    </location>
</feature>
<dbReference type="Proteomes" id="UP000265515">
    <property type="component" value="Unassembled WGS sequence"/>
</dbReference>
<dbReference type="STRING" id="69332.A0A388MCQ6"/>
<dbReference type="Gene3D" id="3.30.200.20">
    <property type="entry name" value="Phosphorylase Kinase, domain 1"/>
    <property type="match status" value="1"/>
</dbReference>
<keyword evidence="1" id="KW-0723">Serine/threonine-protein kinase</keyword>
<dbReference type="PANTHER" id="PTHR47989:SF61">
    <property type="entry name" value="PROTEIN KINASE DOMAIN-CONTAINING PROTEIN"/>
    <property type="match status" value="1"/>
</dbReference>
<feature type="chain" id="PRO_5017259228" description="Protein kinase domain-containing protein" evidence="9">
    <location>
        <begin position="25"/>
        <end position="936"/>
    </location>
</feature>
<evidence type="ECO:0000256" key="3">
    <source>
        <dbReference type="ARBA" id="ARBA00022741"/>
    </source>
</evidence>
<gene>
    <name evidence="11" type="ORF">CBR_g55031</name>
</gene>
<evidence type="ECO:0000256" key="8">
    <source>
        <dbReference type="SAM" id="Phobius"/>
    </source>
</evidence>
<dbReference type="SMART" id="SM00220">
    <property type="entry name" value="S_TKc"/>
    <property type="match status" value="1"/>
</dbReference>
<dbReference type="Gene3D" id="1.10.510.10">
    <property type="entry name" value="Transferase(Phosphotransferase) domain 1"/>
    <property type="match status" value="1"/>
</dbReference>
<name>A0A388MCQ6_CHABU</name>
<feature type="signal peptide" evidence="9">
    <location>
        <begin position="1"/>
        <end position="24"/>
    </location>
</feature>
<dbReference type="Pfam" id="PF07714">
    <property type="entry name" value="PK_Tyr_Ser-Thr"/>
    <property type="match status" value="1"/>
</dbReference>
<evidence type="ECO:0000256" key="4">
    <source>
        <dbReference type="ARBA" id="ARBA00022777"/>
    </source>
</evidence>
<protein>
    <recommendedName>
        <fullName evidence="10">Protein kinase domain-containing protein</fullName>
    </recommendedName>
</protein>
<dbReference type="OrthoDB" id="248923at2759"/>
<dbReference type="PANTHER" id="PTHR47989">
    <property type="entry name" value="OS01G0750732 PROTEIN"/>
    <property type="match status" value="1"/>
</dbReference>
<keyword evidence="5 6" id="KW-0067">ATP-binding</keyword>
<dbReference type="PROSITE" id="PS50011">
    <property type="entry name" value="PROTEIN_KINASE_DOM"/>
    <property type="match status" value="1"/>
</dbReference>
<dbReference type="PROSITE" id="PS00108">
    <property type="entry name" value="PROTEIN_KINASE_ST"/>
    <property type="match status" value="1"/>
</dbReference>
<sequence length="936" mass="102397">MKTVFWTAAALWALLNMAIYTSEAEQERSLEEGQGRGIGGDSSKDVVLLKTIRETMATVSLTREEGLRLLQQVEVDGQTDVEEVKVYTGAALRSQMLRRANPGSSSRILIRVMNDVSLERVTEEGTMDPNLDLTIRGECANSRCIVDGGTDSDLDLTYNGTSGWGSLAFYDMEFNAMTFIFINVKVELHNCVVRRCRYLMFLYSSHPPDESGVGGEKNLIIDGCFFVQNQEAASFVNLPRTACITRTVFEPQAVGLCALKVTVGSYYNPKRRLSFLNCTFGKRLINDNPQVGRVELQFEYNMLGSFFGSSSPSSPALPPPLSPVHADNRTANAAGPNTTVSFINCTFLVGNYSTGALRINSNTSSIVNDNLGPGPALSLPREHVRLCGVRFDKTDFPLTVRKVANRTDVLMTSVGAGNRTLEVQICSSESLVGSDDDGLRPPTVESEGDVVLVMKNLTQCGDCYDEGLTNCNLSVLWDGRPVFPLDAEENVVPASQRTGASRERRKSVWVLPLAIAFPLVAVLAAAAGWGFGWASPGREVITEPKTAADALQRLIVFSFEDLADATGNFSTVIGVGGSALVFKGTLGRGRSGEPGEVVAVKALKGDRWRSEGDFLQEVSALGAIAHRNLVRLVGYCCEDQRRFLVTEFVPNGTLHDHLHRPNEDREGRPSCLDWGTRLRVTLEIASAVEYLHHGLSPPLVHRDIKPANVLLLDDFTPKVSDFGLCRKVISHSVAYLSGRAGTPGYMAPEAMSDSEEGLIATEKMDVYSYGVLLLEVITRRRPIATGKFCLVRWVKSILREVREEVPLGESDEAGAVERVARLIADPELRGAFDRSQMHAMAVLAGRCVHHTAKRRPSMRTVVRVLERIGGQTMTTDTQTTRYELLSPSARHGSHSPNYESSNSDSDDSAASNSRLPYEDAIITTCPEDSSQSIHPR</sequence>
<dbReference type="SUPFAM" id="SSF56112">
    <property type="entry name" value="Protein kinase-like (PK-like)"/>
    <property type="match status" value="1"/>
</dbReference>
<dbReference type="EMBL" id="BFEA01001025">
    <property type="protein sequence ID" value="GBG92262.1"/>
    <property type="molecule type" value="Genomic_DNA"/>
</dbReference>
<evidence type="ECO:0000259" key="10">
    <source>
        <dbReference type="PROSITE" id="PS50011"/>
    </source>
</evidence>
<dbReference type="InterPro" id="IPR001245">
    <property type="entry name" value="Ser-Thr/Tyr_kinase_cat_dom"/>
</dbReference>
<evidence type="ECO:0000256" key="7">
    <source>
        <dbReference type="SAM" id="MobiDB-lite"/>
    </source>
</evidence>
<keyword evidence="9" id="KW-0732">Signal</keyword>
<dbReference type="GO" id="GO:0005524">
    <property type="term" value="F:ATP binding"/>
    <property type="evidence" value="ECO:0007669"/>
    <property type="project" value="UniProtKB-UniRule"/>
</dbReference>
<dbReference type="PROSITE" id="PS00107">
    <property type="entry name" value="PROTEIN_KINASE_ATP"/>
    <property type="match status" value="1"/>
</dbReference>
<evidence type="ECO:0000313" key="12">
    <source>
        <dbReference type="Proteomes" id="UP000265515"/>
    </source>
</evidence>
<dbReference type="InterPro" id="IPR011009">
    <property type="entry name" value="Kinase-like_dom_sf"/>
</dbReference>
<dbReference type="GO" id="GO:0004674">
    <property type="term" value="F:protein serine/threonine kinase activity"/>
    <property type="evidence" value="ECO:0007669"/>
    <property type="project" value="UniProtKB-KW"/>
</dbReference>
<reference evidence="11 12" key="1">
    <citation type="journal article" date="2018" name="Cell">
        <title>The Chara Genome: Secondary Complexity and Implications for Plant Terrestrialization.</title>
        <authorList>
            <person name="Nishiyama T."/>
            <person name="Sakayama H."/>
            <person name="Vries J.D."/>
            <person name="Buschmann H."/>
            <person name="Saint-Marcoux D."/>
            <person name="Ullrich K.K."/>
            <person name="Haas F.B."/>
            <person name="Vanderstraeten L."/>
            <person name="Becker D."/>
            <person name="Lang D."/>
            <person name="Vosolsobe S."/>
            <person name="Rombauts S."/>
            <person name="Wilhelmsson P.K.I."/>
            <person name="Janitza P."/>
            <person name="Kern R."/>
            <person name="Heyl A."/>
            <person name="Rumpler F."/>
            <person name="Villalobos L.I.A.C."/>
            <person name="Clay J.M."/>
            <person name="Skokan R."/>
            <person name="Toyoda A."/>
            <person name="Suzuki Y."/>
            <person name="Kagoshima H."/>
            <person name="Schijlen E."/>
            <person name="Tajeshwar N."/>
            <person name="Catarino B."/>
            <person name="Hetherington A.J."/>
            <person name="Saltykova A."/>
            <person name="Bonnot C."/>
            <person name="Breuninger H."/>
            <person name="Symeonidi A."/>
            <person name="Radhakrishnan G.V."/>
            <person name="Van Nieuwerburgh F."/>
            <person name="Deforce D."/>
            <person name="Chang C."/>
            <person name="Karol K.G."/>
            <person name="Hedrich R."/>
            <person name="Ulvskov P."/>
            <person name="Glockner G."/>
            <person name="Delwiche C.F."/>
            <person name="Petrasek J."/>
            <person name="Van de Peer Y."/>
            <person name="Friml J."/>
            <person name="Beilby M."/>
            <person name="Dolan L."/>
            <person name="Kohara Y."/>
            <person name="Sugano S."/>
            <person name="Fujiyama A."/>
            <person name="Delaux P.-M."/>
            <person name="Quint M."/>
            <person name="TheiBen G."/>
            <person name="Hagemann M."/>
            <person name="Harholt J."/>
            <person name="Dunand C."/>
            <person name="Zachgo S."/>
            <person name="Langdale J."/>
            <person name="Maumus F."/>
            <person name="Straeten D.V.D."/>
            <person name="Gould S.B."/>
            <person name="Rensing S.A."/>
        </authorList>
    </citation>
    <scope>NUCLEOTIDE SEQUENCE [LARGE SCALE GENOMIC DNA]</scope>
    <source>
        <strain evidence="11 12">S276</strain>
    </source>
</reference>
<accession>A0A388MCQ6</accession>
<dbReference type="InterPro" id="IPR017441">
    <property type="entry name" value="Protein_kinase_ATP_BS"/>
</dbReference>
<keyword evidence="8" id="KW-0472">Membrane</keyword>
<evidence type="ECO:0000256" key="5">
    <source>
        <dbReference type="ARBA" id="ARBA00022840"/>
    </source>
</evidence>
<feature type="transmembrane region" description="Helical" evidence="8">
    <location>
        <begin position="509"/>
        <end position="531"/>
    </location>
</feature>
<organism evidence="11 12">
    <name type="scientific">Chara braunii</name>
    <name type="common">Braun's stonewort</name>
    <dbReference type="NCBI Taxonomy" id="69332"/>
    <lineage>
        <taxon>Eukaryota</taxon>
        <taxon>Viridiplantae</taxon>
        <taxon>Streptophyta</taxon>
        <taxon>Charophyceae</taxon>
        <taxon>Charales</taxon>
        <taxon>Characeae</taxon>
        <taxon>Chara</taxon>
    </lineage>
</organism>
<feature type="compositionally biased region" description="Low complexity" evidence="7">
    <location>
        <begin position="900"/>
        <end position="913"/>
    </location>
</feature>
<feature type="binding site" evidence="6">
    <location>
        <position position="601"/>
    </location>
    <ligand>
        <name>ATP</name>
        <dbReference type="ChEBI" id="CHEBI:30616"/>
    </ligand>
</feature>
<keyword evidence="4" id="KW-0418">Kinase</keyword>
<dbReference type="InterPro" id="IPR000719">
    <property type="entry name" value="Prot_kinase_dom"/>
</dbReference>